<evidence type="ECO:0008006" key="4">
    <source>
        <dbReference type="Google" id="ProtNLM"/>
    </source>
</evidence>
<evidence type="ECO:0000313" key="2">
    <source>
        <dbReference type="EMBL" id="GLB52216.1"/>
    </source>
</evidence>
<keyword evidence="1" id="KW-0732">Signal</keyword>
<protein>
    <recommendedName>
        <fullName evidence="4">DUF922 domain-containing protein</fullName>
    </recommendedName>
</protein>
<reference evidence="2" key="1">
    <citation type="submission" date="2022-07" db="EMBL/GenBank/DDBJ databases">
        <title>Taxonomy of Novel Oxalotrophic and Methylotrophic Bacteria.</title>
        <authorList>
            <person name="Sahin N."/>
            <person name="Tani A."/>
        </authorList>
    </citation>
    <scope>NUCLEOTIDE SEQUENCE</scope>
    <source>
        <strain evidence="2">AM327</strain>
    </source>
</reference>
<organism evidence="2 3">
    <name type="scientific">Neptunitalea chrysea</name>
    <dbReference type="NCBI Taxonomy" id="1647581"/>
    <lineage>
        <taxon>Bacteria</taxon>
        <taxon>Pseudomonadati</taxon>
        <taxon>Bacteroidota</taxon>
        <taxon>Flavobacteriia</taxon>
        <taxon>Flavobacteriales</taxon>
        <taxon>Flavobacteriaceae</taxon>
        <taxon>Neptunitalea</taxon>
    </lineage>
</organism>
<dbReference type="Proteomes" id="UP001143545">
    <property type="component" value="Unassembled WGS sequence"/>
</dbReference>
<sequence length="183" mass="21670">MRFILKYFWIAFSFFCLAFTVHSEDKPILWNKEHRLSWDDFRAAPDDGSRAVAITASGISYQLSAELKENAVVEVDCEVGAYFYPYESWCKLHLTDKSTLGHEQLHFDISELMAREFRKRIANKKFTKNVKQEVKEIYFEVSDSLDLLQKLYDKETNFSMNDEKQAYWHHKIALELEATKNYQ</sequence>
<dbReference type="EMBL" id="BRVP01000007">
    <property type="protein sequence ID" value="GLB52216.1"/>
    <property type="molecule type" value="Genomic_DNA"/>
</dbReference>
<gene>
    <name evidence="2" type="ORF">NBRC110019_12550</name>
</gene>
<proteinExistence type="predicted"/>
<evidence type="ECO:0000256" key="1">
    <source>
        <dbReference type="SAM" id="SignalP"/>
    </source>
</evidence>
<feature type="chain" id="PRO_5040724176" description="DUF922 domain-containing protein" evidence="1">
    <location>
        <begin position="19"/>
        <end position="183"/>
    </location>
</feature>
<keyword evidence="3" id="KW-1185">Reference proteome</keyword>
<dbReference type="Pfam" id="PF06037">
    <property type="entry name" value="DUF922"/>
    <property type="match status" value="1"/>
</dbReference>
<comment type="caution">
    <text evidence="2">The sequence shown here is derived from an EMBL/GenBank/DDBJ whole genome shotgun (WGS) entry which is preliminary data.</text>
</comment>
<dbReference type="RefSeq" id="WP_281753395.1">
    <property type="nucleotide sequence ID" value="NZ_BRVP01000007.1"/>
</dbReference>
<accession>A0A9W6B3W6</accession>
<name>A0A9W6B3W6_9FLAO</name>
<dbReference type="InterPro" id="IPR010321">
    <property type="entry name" value="DUF922"/>
</dbReference>
<dbReference type="AlphaFoldDB" id="A0A9W6B3W6"/>
<feature type="signal peptide" evidence="1">
    <location>
        <begin position="1"/>
        <end position="18"/>
    </location>
</feature>
<evidence type="ECO:0000313" key="3">
    <source>
        <dbReference type="Proteomes" id="UP001143545"/>
    </source>
</evidence>